<sequence>MIIFFQIALTLIVIFTFSFGLWCEVFRYLDFLEIRYTKQTKKRTLWLISSVLAYLIGLLYVVYSVLLR</sequence>
<organism evidence="2 3">
    <name type="scientific">Candidatus Protochlamydia amoebophila</name>
    <dbReference type="NCBI Taxonomy" id="362787"/>
    <lineage>
        <taxon>Bacteria</taxon>
        <taxon>Pseudomonadati</taxon>
        <taxon>Chlamydiota</taxon>
        <taxon>Chlamydiia</taxon>
        <taxon>Parachlamydiales</taxon>
        <taxon>Parachlamydiaceae</taxon>
        <taxon>Candidatus Protochlamydia</taxon>
    </lineage>
</organism>
<dbReference type="AlphaFoldDB" id="A0A0C1K6F7"/>
<dbReference type="EMBL" id="JSAN01000001">
    <property type="protein sequence ID" value="KIC74842.1"/>
    <property type="molecule type" value="Genomic_DNA"/>
</dbReference>
<dbReference type="Proteomes" id="UP000031465">
    <property type="component" value="Unassembled WGS sequence"/>
</dbReference>
<feature type="transmembrane region" description="Helical" evidence="1">
    <location>
        <begin position="44"/>
        <end position="66"/>
    </location>
</feature>
<protein>
    <submittedName>
        <fullName evidence="2">Uncharacterized protein</fullName>
    </submittedName>
</protein>
<reference evidence="2 3" key="1">
    <citation type="journal article" date="2014" name="Mol. Biol. Evol.">
        <title>Massive expansion of Ubiquitination-related gene families within the Chlamydiae.</title>
        <authorList>
            <person name="Domman D."/>
            <person name="Collingro A."/>
            <person name="Lagkouvardos I."/>
            <person name="Gehre L."/>
            <person name="Weinmaier T."/>
            <person name="Rattei T."/>
            <person name="Subtil A."/>
            <person name="Horn M."/>
        </authorList>
    </citation>
    <scope>NUCLEOTIDE SEQUENCE [LARGE SCALE GENOMIC DNA]</scope>
    <source>
        <strain evidence="2 3">EI2</strain>
    </source>
</reference>
<comment type="caution">
    <text evidence="2">The sequence shown here is derived from an EMBL/GenBank/DDBJ whole genome shotgun (WGS) entry which is preliminary data.</text>
</comment>
<accession>A0A0C1K6F7</accession>
<evidence type="ECO:0000313" key="3">
    <source>
        <dbReference type="Proteomes" id="UP000031465"/>
    </source>
</evidence>
<gene>
    <name evidence="2" type="ORF">DB44_AA00010</name>
</gene>
<keyword evidence="1" id="KW-0472">Membrane</keyword>
<name>A0A0C1K6F7_9BACT</name>
<proteinExistence type="predicted"/>
<evidence type="ECO:0000256" key="1">
    <source>
        <dbReference type="SAM" id="Phobius"/>
    </source>
</evidence>
<evidence type="ECO:0000313" key="2">
    <source>
        <dbReference type="EMBL" id="KIC74842.1"/>
    </source>
</evidence>
<keyword evidence="1" id="KW-0812">Transmembrane</keyword>
<keyword evidence="1" id="KW-1133">Transmembrane helix</keyword>